<keyword evidence="3" id="KW-1185">Reference proteome</keyword>
<dbReference type="RefSeq" id="WP_012822964.1">
    <property type="nucleotide sequence ID" value="NC_013422.1"/>
</dbReference>
<feature type="domain" description="Carrier" evidence="1">
    <location>
        <begin position="1"/>
        <end position="77"/>
    </location>
</feature>
<organism evidence="2 3">
    <name type="scientific">Halothiobacillus neapolitanus (strain ATCC 23641 / DSM 15147 / CIP 104769 / NCIMB 8539 / c2)</name>
    <name type="common">Thiobacillus neapolitanus</name>
    <dbReference type="NCBI Taxonomy" id="555778"/>
    <lineage>
        <taxon>Bacteria</taxon>
        <taxon>Pseudomonadati</taxon>
        <taxon>Pseudomonadota</taxon>
        <taxon>Gammaproteobacteria</taxon>
        <taxon>Chromatiales</taxon>
        <taxon>Halothiobacillaceae</taxon>
        <taxon>Halothiobacillus</taxon>
    </lineage>
</organism>
<evidence type="ECO:0000313" key="2">
    <source>
        <dbReference type="EMBL" id="ACX94927.1"/>
    </source>
</evidence>
<evidence type="ECO:0000313" key="3">
    <source>
        <dbReference type="Proteomes" id="UP000009102"/>
    </source>
</evidence>
<name>D0KW00_HALNC</name>
<accession>D0KW00</accession>
<dbReference type="KEGG" id="hna:Hneap_0061"/>
<dbReference type="InterPro" id="IPR036736">
    <property type="entry name" value="ACP-like_sf"/>
</dbReference>
<reference evidence="2 3" key="1">
    <citation type="submission" date="2009-10" db="EMBL/GenBank/DDBJ databases">
        <title>Complete sequence of Halothiobacillus neapolitanus c2.</title>
        <authorList>
            <consortium name="US DOE Joint Genome Institute"/>
            <person name="Lucas S."/>
            <person name="Copeland A."/>
            <person name="Lapidus A."/>
            <person name="Glavina del Rio T."/>
            <person name="Tice H."/>
            <person name="Bruce D."/>
            <person name="Goodwin L."/>
            <person name="Pitluck S."/>
            <person name="Davenport K."/>
            <person name="Brettin T."/>
            <person name="Detter J.C."/>
            <person name="Han C."/>
            <person name="Tapia R."/>
            <person name="Larimer F."/>
            <person name="Land M."/>
            <person name="Hauser L."/>
            <person name="Kyrpides N."/>
            <person name="Mikhailova N."/>
            <person name="Kerfeld C."/>
            <person name="Cannon G."/>
            <person name="Heinhort S."/>
        </authorList>
    </citation>
    <scope>NUCLEOTIDE SEQUENCE [LARGE SCALE GENOMIC DNA]</scope>
    <source>
        <strain evidence="3">ATCC 23641 / c2</strain>
    </source>
</reference>
<dbReference type="OrthoDB" id="9806381at2"/>
<dbReference type="EMBL" id="CP001801">
    <property type="protein sequence ID" value="ACX94927.1"/>
    <property type="molecule type" value="Genomic_DNA"/>
</dbReference>
<proteinExistence type="predicted"/>
<protein>
    <submittedName>
        <fullName evidence="2">Phosphopantetheine-binding protein</fullName>
    </submittedName>
</protein>
<dbReference type="Gene3D" id="1.10.1200.10">
    <property type="entry name" value="ACP-like"/>
    <property type="match status" value="1"/>
</dbReference>
<dbReference type="Proteomes" id="UP000009102">
    <property type="component" value="Chromosome"/>
</dbReference>
<dbReference type="eggNOG" id="COG0236">
    <property type="taxonomic scope" value="Bacteria"/>
</dbReference>
<dbReference type="Pfam" id="PF00550">
    <property type="entry name" value="PP-binding"/>
    <property type="match status" value="1"/>
</dbReference>
<sequence>MEAIQLIRDFLQERTQTDPALVTPDARLETLGIDSFTLLELIFEFEEKYGVSIPNDTQTPETVQDLLNLIARFRQQAEAKPS</sequence>
<evidence type="ECO:0000259" key="1">
    <source>
        <dbReference type="PROSITE" id="PS50075"/>
    </source>
</evidence>
<dbReference type="HOGENOM" id="CLU_108696_3_4_6"/>
<dbReference type="STRING" id="555778.Hneap_0061"/>
<dbReference type="PROSITE" id="PS50075">
    <property type="entry name" value="CARRIER"/>
    <property type="match status" value="1"/>
</dbReference>
<dbReference type="AlphaFoldDB" id="D0KW00"/>
<dbReference type="SUPFAM" id="SSF47336">
    <property type="entry name" value="ACP-like"/>
    <property type="match status" value="1"/>
</dbReference>
<dbReference type="InterPro" id="IPR009081">
    <property type="entry name" value="PP-bd_ACP"/>
</dbReference>
<gene>
    <name evidence="2" type="ordered locus">Hneap_0061</name>
</gene>